<evidence type="ECO:0000313" key="2">
    <source>
        <dbReference type="EMBL" id="KAF7850475.1"/>
    </source>
</evidence>
<comment type="caution">
    <text evidence="2">The sequence shown here is derived from an EMBL/GenBank/DDBJ whole genome shotgun (WGS) entry which is preliminary data.</text>
</comment>
<proteinExistence type="predicted"/>
<evidence type="ECO:0008006" key="4">
    <source>
        <dbReference type="Google" id="ProtNLM"/>
    </source>
</evidence>
<dbReference type="EMBL" id="MU089610">
    <property type="protein sequence ID" value="KAF7850475.1"/>
    <property type="molecule type" value="Genomic_DNA"/>
</dbReference>
<gene>
    <name evidence="2" type="ORF">BT93_L5483</name>
</gene>
<keyword evidence="1" id="KW-0732">Signal</keyword>
<accession>A0A8T0CWS1</accession>
<protein>
    <recommendedName>
        <fullName evidence="4">Defensin</fullName>
    </recommendedName>
</protein>
<name>A0A8T0CWS1_CORYI</name>
<evidence type="ECO:0000256" key="1">
    <source>
        <dbReference type="SAM" id="SignalP"/>
    </source>
</evidence>
<reference evidence="2" key="1">
    <citation type="submission" date="2020-05" db="EMBL/GenBank/DDBJ databases">
        <title>WGS assembly of Corymbia citriodora subspecies variegata.</title>
        <authorList>
            <person name="Barry K."/>
            <person name="Hundley H."/>
            <person name="Shu S."/>
            <person name="Jenkins J."/>
            <person name="Grimwood J."/>
            <person name="Baten A."/>
        </authorList>
    </citation>
    <scope>NUCLEOTIDE SEQUENCE</scope>
    <source>
        <strain evidence="2">CV2-018</strain>
    </source>
</reference>
<sequence length="78" mass="8713">MKNFQVAPILVLVLFLATSEAIVEELPVVKECSEIYAFPNCKDLACTKFCTDRARPFKGLAGFCKRDLSECLCVHPCQ</sequence>
<keyword evidence="3" id="KW-1185">Reference proteome</keyword>
<dbReference type="Proteomes" id="UP000806378">
    <property type="component" value="Unassembled WGS sequence"/>
</dbReference>
<evidence type="ECO:0000313" key="3">
    <source>
        <dbReference type="Proteomes" id="UP000806378"/>
    </source>
</evidence>
<feature type="chain" id="PRO_5035811654" description="Defensin" evidence="1">
    <location>
        <begin position="22"/>
        <end position="78"/>
    </location>
</feature>
<feature type="signal peptide" evidence="1">
    <location>
        <begin position="1"/>
        <end position="21"/>
    </location>
</feature>
<organism evidence="2 3">
    <name type="scientific">Corymbia citriodora subsp. variegata</name>
    <dbReference type="NCBI Taxonomy" id="360336"/>
    <lineage>
        <taxon>Eukaryota</taxon>
        <taxon>Viridiplantae</taxon>
        <taxon>Streptophyta</taxon>
        <taxon>Embryophyta</taxon>
        <taxon>Tracheophyta</taxon>
        <taxon>Spermatophyta</taxon>
        <taxon>Magnoliopsida</taxon>
        <taxon>eudicotyledons</taxon>
        <taxon>Gunneridae</taxon>
        <taxon>Pentapetalae</taxon>
        <taxon>rosids</taxon>
        <taxon>malvids</taxon>
        <taxon>Myrtales</taxon>
        <taxon>Myrtaceae</taxon>
        <taxon>Myrtoideae</taxon>
        <taxon>Eucalypteae</taxon>
        <taxon>Corymbia</taxon>
    </lineage>
</organism>
<dbReference type="Gramene" id="rna-gnl|WGS:JABURB|Cocit.L5483.1">
    <property type="protein sequence ID" value="cds-KAF7850475.1"/>
    <property type="gene ID" value="gene-BT93_L5483"/>
</dbReference>
<dbReference type="AlphaFoldDB" id="A0A8T0CWS1"/>